<evidence type="ECO:0000256" key="2">
    <source>
        <dbReference type="ARBA" id="ARBA00010980"/>
    </source>
</evidence>
<dbReference type="EMBL" id="JEMN01001530">
    <property type="protein sequence ID" value="KXH34262.1"/>
    <property type="molecule type" value="Genomic_DNA"/>
</dbReference>
<dbReference type="SUPFAM" id="SSF51126">
    <property type="entry name" value="Pectin lyase-like"/>
    <property type="match status" value="1"/>
</dbReference>
<evidence type="ECO:0000256" key="6">
    <source>
        <dbReference type="ARBA" id="ARBA00036818"/>
    </source>
</evidence>
<comment type="similarity">
    <text evidence="2 8">Belongs to the polysaccharide lyase 1 family.</text>
</comment>
<dbReference type="GO" id="GO:0000272">
    <property type="term" value="P:polysaccharide catabolic process"/>
    <property type="evidence" value="ECO:0007669"/>
    <property type="project" value="UniProtKB-KW"/>
</dbReference>
<dbReference type="OrthoDB" id="1637350at2759"/>
<dbReference type="PANTHER" id="PTHR31683:SF16">
    <property type="entry name" value="PECTIN LYASE A-RELATED"/>
    <property type="match status" value="1"/>
</dbReference>
<dbReference type="Pfam" id="PF00544">
    <property type="entry name" value="Pectate_lyase_4"/>
    <property type="match status" value="1"/>
</dbReference>
<evidence type="ECO:0000256" key="7">
    <source>
        <dbReference type="ARBA" id="ARBA00039082"/>
    </source>
</evidence>
<keyword evidence="4" id="KW-0732">Signal</keyword>
<accession>A0A135SED0</accession>
<dbReference type="InterPro" id="IPR011050">
    <property type="entry name" value="Pectin_lyase_fold/virulence"/>
</dbReference>
<proteinExistence type="inferred from homology"/>
<keyword evidence="5 8" id="KW-0456">Lyase</keyword>
<evidence type="ECO:0000256" key="1">
    <source>
        <dbReference type="ARBA" id="ARBA00004613"/>
    </source>
</evidence>
<feature type="domain" description="Pectate lyase" evidence="9">
    <location>
        <begin position="150"/>
        <end position="356"/>
    </location>
</feature>
<reference evidence="10 11" key="1">
    <citation type="submission" date="2014-02" db="EMBL/GenBank/DDBJ databases">
        <title>The genome sequence of Colletotrichum nymphaeae SA-01.</title>
        <authorList>
            <person name="Baroncelli R."/>
            <person name="Thon M.R."/>
        </authorList>
    </citation>
    <scope>NUCLEOTIDE SEQUENCE [LARGE SCALE GENOMIC DNA]</scope>
    <source>
        <strain evidence="10 11">SA-01</strain>
    </source>
</reference>
<evidence type="ECO:0000256" key="8">
    <source>
        <dbReference type="RuleBase" id="RU361173"/>
    </source>
</evidence>
<name>A0A135SED0_9PEZI</name>
<protein>
    <recommendedName>
        <fullName evidence="7">pectin lyase</fullName>
        <ecNumber evidence="7">4.2.2.10</ecNumber>
    </recommendedName>
</protein>
<dbReference type="PANTHER" id="PTHR31683">
    <property type="entry name" value="PECTATE LYASE 18-RELATED"/>
    <property type="match status" value="1"/>
</dbReference>
<evidence type="ECO:0000259" key="9">
    <source>
        <dbReference type="SMART" id="SM00656"/>
    </source>
</evidence>
<keyword evidence="8" id="KW-0624">Polysaccharide degradation</keyword>
<keyword evidence="11" id="KW-1185">Reference proteome</keyword>
<evidence type="ECO:0000256" key="4">
    <source>
        <dbReference type="ARBA" id="ARBA00022729"/>
    </source>
</evidence>
<evidence type="ECO:0000256" key="5">
    <source>
        <dbReference type="ARBA" id="ARBA00023239"/>
    </source>
</evidence>
<comment type="subcellular location">
    <subcellularLocation>
        <location evidence="1 8">Secreted</location>
    </subcellularLocation>
</comment>
<dbReference type="FunFam" id="2.160.20.10:FF:000003">
    <property type="entry name" value="Pectin lyase F"/>
    <property type="match status" value="1"/>
</dbReference>
<keyword evidence="3 8" id="KW-0964">Secreted</keyword>
<dbReference type="InterPro" id="IPR012334">
    <property type="entry name" value="Pectin_lyas_fold"/>
</dbReference>
<gene>
    <name evidence="10" type="ORF">CNYM01_01067</name>
</gene>
<comment type="caution">
    <text evidence="10">The sequence shown here is derived from an EMBL/GenBank/DDBJ whole genome shotgun (WGS) entry which is preliminary data.</text>
</comment>
<dbReference type="AlphaFoldDB" id="A0A135SED0"/>
<dbReference type="InterPro" id="IPR045032">
    <property type="entry name" value="PEL"/>
</dbReference>
<dbReference type="GO" id="GO:0030570">
    <property type="term" value="F:pectate lyase activity"/>
    <property type="evidence" value="ECO:0007669"/>
    <property type="project" value="InterPro"/>
</dbReference>
<dbReference type="EC" id="4.2.2.10" evidence="7"/>
<dbReference type="GO" id="GO:0005576">
    <property type="term" value="C:extracellular region"/>
    <property type="evidence" value="ECO:0007669"/>
    <property type="project" value="UniProtKB-SubCell"/>
</dbReference>
<evidence type="ECO:0000313" key="11">
    <source>
        <dbReference type="Proteomes" id="UP000070054"/>
    </source>
</evidence>
<evidence type="ECO:0000256" key="3">
    <source>
        <dbReference type="ARBA" id="ARBA00022525"/>
    </source>
</evidence>
<sequence length="430" mass="44690">MARVSSSGDPVSIASFNGISTRGCLALSIRSLLLFHSHSHSFFHSFSTLFYTFFSKMFAKSFLLAAAALAQQAAAVSVTGTPEGFASGTTGGGSATAVTPTTNDELVSYLGDSSARVIVLTKTFDFTDEDGTATETGCAPWGTASACQVAINKDSWCDNYQSSAPSVSVTYNKAGLNPIKVASNKSIIGSGSKGVIVGKGLRIAGAENVIIQNIKIENINPKYVWGGDAITLDTTDNVWIDHVTTSKIGRQHLVLGTSASGKVTVSNSEFDGQSDYSATCDGYHYWVNYFAGSSDTITYMNNYIHHFSGRAPKVNGNSFVHALNNYWSDSTGHGFEVTSGGYVLAEGNVFSNVATVIEAGGDGATLAITSSNAADCSSKMGRSCQANSFSSSGTFTGTDTSVLSKFGSADIPDAVAASSVSSSSAGYGKI</sequence>
<dbReference type="SMART" id="SM00656">
    <property type="entry name" value="Amb_all"/>
    <property type="match status" value="1"/>
</dbReference>
<organism evidence="10 11">
    <name type="scientific">Colletotrichum nymphaeae SA-01</name>
    <dbReference type="NCBI Taxonomy" id="1460502"/>
    <lineage>
        <taxon>Eukaryota</taxon>
        <taxon>Fungi</taxon>
        <taxon>Dikarya</taxon>
        <taxon>Ascomycota</taxon>
        <taxon>Pezizomycotina</taxon>
        <taxon>Sordariomycetes</taxon>
        <taxon>Hypocreomycetidae</taxon>
        <taxon>Glomerellales</taxon>
        <taxon>Glomerellaceae</taxon>
        <taxon>Colletotrichum</taxon>
        <taxon>Colletotrichum acutatum species complex</taxon>
    </lineage>
</organism>
<dbReference type="GO" id="GO:0047490">
    <property type="term" value="F:pectin lyase activity"/>
    <property type="evidence" value="ECO:0007669"/>
    <property type="project" value="UniProtKB-EC"/>
</dbReference>
<keyword evidence="8" id="KW-0119">Carbohydrate metabolism</keyword>
<dbReference type="Gene3D" id="2.160.20.10">
    <property type="entry name" value="Single-stranded right-handed beta-helix, Pectin lyase-like"/>
    <property type="match status" value="1"/>
</dbReference>
<comment type="catalytic activity">
    <reaction evidence="6">
        <text>Eliminative cleavage of (1-&gt;4)-alpha-D-galacturonan methyl ester to give oligosaccharides with 4-deoxy-6-O-methyl-alpha-D-galact-4-enuronosyl groups at their non-reducing ends.</text>
        <dbReference type="EC" id="4.2.2.10"/>
    </reaction>
</comment>
<evidence type="ECO:0000313" key="10">
    <source>
        <dbReference type="EMBL" id="KXH34262.1"/>
    </source>
</evidence>
<dbReference type="InterPro" id="IPR002022">
    <property type="entry name" value="Pec_lyase"/>
</dbReference>
<dbReference type="Proteomes" id="UP000070054">
    <property type="component" value="Unassembled WGS sequence"/>
</dbReference>